<dbReference type="SMR" id="A0A836KLC7"/>
<dbReference type="KEGG" id="loi:92359948"/>
<feature type="compositionally biased region" description="Basic residues" evidence="4">
    <location>
        <begin position="894"/>
        <end position="908"/>
    </location>
</feature>
<dbReference type="GO" id="GO:0005634">
    <property type="term" value="C:nucleus"/>
    <property type="evidence" value="ECO:0007669"/>
    <property type="project" value="TreeGrafter"/>
</dbReference>
<reference evidence="7" key="2">
    <citation type="journal article" date="2021" name="Sci. Data">
        <title>Chromosome-scale genome sequencing, assembly and annotation of six genomes from subfamily Leishmaniinae.</title>
        <authorList>
            <person name="Almutairi H."/>
            <person name="Urbaniak M.D."/>
            <person name="Bates M.D."/>
            <person name="Jariyapan N."/>
            <person name="Kwakye-Nuako G."/>
            <person name="Thomaz Soccol V."/>
            <person name="Al-Salem W.S."/>
            <person name="Dillon R.J."/>
            <person name="Bates P.A."/>
            <person name="Gatherer D."/>
        </authorList>
    </citation>
    <scope>NUCLEOTIDE SEQUENCE [LARGE SCALE GENOMIC DNA]</scope>
</reference>
<dbReference type="SUPFAM" id="SSF82199">
    <property type="entry name" value="SET domain"/>
    <property type="match status" value="1"/>
</dbReference>
<evidence type="ECO:0000256" key="2">
    <source>
        <dbReference type="ARBA" id="ARBA00022771"/>
    </source>
</evidence>
<evidence type="ECO:0000313" key="6">
    <source>
        <dbReference type="EMBL" id="KAG5474845.1"/>
    </source>
</evidence>
<comment type="caution">
    <text evidence="6">The sequence shown here is derived from an EMBL/GenBank/DDBJ whole genome shotgun (WGS) entry which is preliminary data.</text>
</comment>
<accession>A0A836KLC7</accession>
<dbReference type="Proteomes" id="UP000674143">
    <property type="component" value="Unassembled WGS sequence"/>
</dbReference>
<keyword evidence="3" id="KW-0862">Zinc</keyword>
<dbReference type="PROSITE" id="PS01360">
    <property type="entry name" value="ZF_MYND_1"/>
    <property type="match status" value="1"/>
</dbReference>
<protein>
    <recommendedName>
        <fullName evidence="5">MYND-type domain-containing protein</fullName>
    </recommendedName>
</protein>
<dbReference type="EMBL" id="JAFHLR010000028">
    <property type="protein sequence ID" value="KAG5474845.1"/>
    <property type="molecule type" value="Genomic_DNA"/>
</dbReference>
<feature type="compositionally biased region" description="Low complexity" evidence="4">
    <location>
        <begin position="926"/>
        <end position="936"/>
    </location>
</feature>
<feature type="domain" description="MYND-type" evidence="5">
    <location>
        <begin position="447"/>
        <end position="493"/>
    </location>
</feature>
<feature type="region of interest" description="Disordered" evidence="4">
    <location>
        <begin position="106"/>
        <end position="125"/>
    </location>
</feature>
<dbReference type="InterPro" id="IPR046341">
    <property type="entry name" value="SET_dom_sf"/>
</dbReference>
<dbReference type="Gene3D" id="1.25.40.10">
    <property type="entry name" value="Tetratricopeptide repeat domain"/>
    <property type="match status" value="1"/>
</dbReference>
<proteinExistence type="predicted"/>
<keyword evidence="7" id="KW-1185">Reference proteome</keyword>
<name>A0A836KLC7_9TRYP</name>
<evidence type="ECO:0000256" key="1">
    <source>
        <dbReference type="ARBA" id="ARBA00022723"/>
    </source>
</evidence>
<dbReference type="RefSeq" id="XP_067061951.1">
    <property type="nucleotide sequence ID" value="XM_067206014.1"/>
</dbReference>
<keyword evidence="2" id="KW-0863">Zinc-finger</keyword>
<organism evidence="6 7">
    <name type="scientific">Leishmania orientalis</name>
    <dbReference type="NCBI Taxonomy" id="2249476"/>
    <lineage>
        <taxon>Eukaryota</taxon>
        <taxon>Discoba</taxon>
        <taxon>Euglenozoa</taxon>
        <taxon>Kinetoplastea</taxon>
        <taxon>Metakinetoplastina</taxon>
        <taxon>Trypanosomatida</taxon>
        <taxon>Trypanosomatidae</taxon>
        <taxon>Leishmaniinae</taxon>
        <taxon>Leishmania</taxon>
    </lineage>
</organism>
<evidence type="ECO:0000256" key="4">
    <source>
        <dbReference type="SAM" id="MobiDB-lite"/>
    </source>
</evidence>
<feature type="region of interest" description="Disordered" evidence="4">
    <location>
        <begin position="280"/>
        <end position="315"/>
    </location>
</feature>
<dbReference type="AlphaFoldDB" id="A0A836KLC7"/>
<dbReference type="PANTHER" id="PTHR12197">
    <property type="entry name" value="HISTONE-LYSINE N-METHYLTRANSFERASE SMYD"/>
    <property type="match status" value="1"/>
</dbReference>
<dbReference type="GeneID" id="92359948"/>
<feature type="region of interest" description="Disordered" evidence="4">
    <location>
        <begin position="894"/>
        <end position="937"/>
    </location>
</feature>
<evidence type="ECO:0000313" key="7">
    <source>
        <dbReference type="Proteomes" id="UP000674143"/>
    </source>
</evidence>
<keyword evidence="1" id="KW-0479">Metal-binding</keyword>
<evidence type="ECO:0000256" key="3">
    <source>
        <dbReference type="ARBA" id="ARBA00022833"/>
    </source>
</evidence>
<dbReference type="InterPro" id="IPR002893">
    <property type="entry name" value="Znf_MYND"/>
</dbReference>
<dbReference type="GO" id="GO:0008270">
    <property type="term" value="F:zinc ion binding"/>
    <property type="evidence" value="ECO:0007669"/>
    <property type="project" value="UniProtKB-KW"/>
</dbReference>
<dbReference type="SUPFAM" id="SSF48452">
    <property type="entry name" value="TPR-like"/>
    <property type="match status" value="1"/>
</dbReference>
<dbReference type="InterPro" id="IPR050869">
    <property type="entry name" value="H3K4_H4K5_MeTrfase"/>
</dbReference>
<dbReference type="InterPro" id="IPR011990">
    <property type="entry name" value="TPR-like_helical_dom_sf"/>
</dbReference>
<gene>
    <name evidence="6" type="ORF">LSCM4_04022</name>
</gene>
<reference evidence="7" key="1">
    <citation type="journal article" date="2021" name="Microbiol. Resour. Announc.">
        <title>LGAAP: Leishmaniinae Genome Assembly and Annotation Pipeline.</title>
        <authorList>
            <person name="Almutairi H."/>
            <person name="Urbaniak M.D."/>
            <person name="Bates M.D."/>
            <person name="Jariyapan N."/>
            <person name="Kwakye-Nuako G."/>
            <person name="Thomaz-Soccol V."/>
            <person name="Al-Salem W.S."/>
            <person name="Dillon R.J."/>
            <person name="Bates P.A."/>
            <person name="Gatherer D."/>
        </authorList>
    </citation>
    <scope>NUCLEOTIDE SEQUENCE [LARGE SCALE GENOMIC DNA]</scope>
</reference>
<dbReference type="PANTHER" id="PTHR12197:SF268">
    <property type="entry name" value="SET DOMAIN-CONTAINING PROTEIN"/>
    <property type="match status" value="1"/>
</dbReference>
<sequence>MASEAVRALHHKGNALFEAGRLEEAARAFRDAVDRFQTDRISAKSAVDEFVKVAGNLCVCHHAMGDWHTCVETARELLAIYPIIPKAYAAIGMCIVSRLLEQEAEQRTRDSQNSPRMPPRSGEEVRRDARRYLVKLGGVVCTVDDAHKYLCRAIFLSEGALQVSLGPYVETAVRWVSEQLLSAGLSLEREYGDGVIGELSVMEEVVCDAPPLLDVAPVHIERHCLRVLSAADMNGADAGETVSKGCRPEELPGAEAEAILQAIQEGQRIARRQAAVEGEGAAADSSWPAAGNDAADTCTTAPQSSSSVGNDRSGSHAAVATPLEYFLSQQRTRVRVCHAERGGIPRGLTLARASEPFAVGQHILPAGPADLAAVAGAAVPPAGVPVALWASTQGEVGSLHVDPTSPTAAESTLSMTVVSSPLAQMGGGTRLSMEGLPTAESPPLLMCNACGREVNPLTLSDTPPTGCPTCNGVVYCSAACAAAYTDRHDRHECALRLTLQRRTELLTAMPPSADPETPLPFGDVLPGGGWDALDLHRRILPLCITVYSGLRSSAPGAAEVRAQVRRGVQRRLRQALPAEIAATLAEWVNAVEYAVTAPASPTGAPSAASLPQDDKENKRCGGQRRGCLTNAVVTASCAAAAAAAAAEEQSLADHFLAIFFMVRLLAVDHAESRCNAFYVQRLLLRHSCEPNCIWSDTLRGILTARFICKGEELTMAIDDRFPQHWPWAIRQKWFVHHHGVPCQCARCLREGANLHHARGMLSNEVVEQLLTADVLGHPCPTAAYKHPTHFFHPQVQRLVEESKFPQRHQVPALLFRLHEMRAEMAKYVLPSHYLLEDIRRAVLNLLESDGHISGCTDEAQGSLLLWESLWAGAIPAKTQRLRLLPSVFECGRRRKLHPHQQRRRRRRPGPPAVAASVPAEQLQDVPPGRRGSSPSPLLVRMPTEARHGSGGYVCSAIHSLPVAGAGDGDHETSKVKGAPAATTPRALAPAPLLATNDFSGRSIIDLFYSSYQTWYM</sequence>
<evidence type="ECO:0000259" key="5">
    <source>
        <dbReference type="PROSITE" id="PS01360"/>
    </source>
</evidence>
<dbReference type="Gene3D" id="2.170.270.10">
    <property type="entry name" value="SET domain"/>
    <property type="match status" value="1"/>
</dbReference>